<gene>
    <name evidence="1" type="ORF">A3K42_01025</name>
</gene>
<protein>
    <submittedName>
        <fullName evidence="1">Uncharacterized protein</fullName>
    </submittedName>
</protein>
<evidence type="ECO:0000313" key="1">
    <source>
        <dbReference type="EMBL" id="OGC39047.1"/>
    </source>
</evidence>
<sequence length="69" mass="7758">MKLQNQVNNFLNQIINEITNVGINITNLKIDHIAYSTNTSQEYETVMPKLLKSGELKKEAIIGDAGLRL</sequence>
<dbReference type="SUPFAM" id="SSF54593">
    <property type="entry name" value="Glyoxalase/Bleomycin resistance protein/Dihydroxybiphenyl dioxygenase"/>
    <property type="match status" value="1"/>
</dbReference>
<proteinExistence type="predicted"/>
<dbReference type="EMBL" id="MEUS01000002">
    <property type="protein sequence ID" value="OGC39047.1"/>
    <property type="molecule type" value="Genomic_DNA"/>
</dbReference>
<dbReference type="AlphaFoldDB" id="A0A1F4U2F3"/>
<comment type="caution">
    <text evidence="1">The sequence shown here is derived from an EMBL/GenBank/DDBJ whole genome shotgun (WGS) entry which is preliminary data.</text>
</comment>
<dbReference type="Gene3D" id="3.10.180.10">
    <property type="entry name" value="2,3-Dihydroxybiphenyl 1,2-Dioxygenase, domain 1"/>
    <property type="match status" value="1"/>
</dbReference>
<evidence type="ECO:0000313" key="2">
    <source>
        <dbReference type="Proteomes" id="UP000178270"/>
    </source>
</evidence>
<dbReference type="InterPro" id="IPR029068">
    <property type="entry name" value="Glyas_Bleomycin-R_OHBP_Dase"/>
</dbReference>
<reference evidence="1 2" key="1">
    <citation type="journal article" date="2016" name="Nat. Commun.">
        <title>Thousands of microbial genomes shed light on interconnected biogeochemical processes in an aquifer system.</title>
        <authorList>
            <person name="Anantharaman K."/>
            <person name="Brown C.T."/>
            <person name="Hug L.A."/>
            <person name="Sharon I."/>
            <person name="Castelle C.J."/>
            <person name="Probst A.J."/>
            <person name="Thomas B.C."/>
            <person name="Singh A."/>
            <person name="Wilkins M.J."/>
            <person name="Karaoz U."/>
            <person name="Brodie E.L."/>
            <person name="Williams K.H."/>
            <person name="Hubbard S.S."/>
            <person name="Banfield J.F."/>
        </authorList>
    </citation>
    <scope>NUCLEOTIDE SEQUENCE [LARGE SCALE GENOMIC DNA]</scope>
</reference>
<organism evidence="1 2">
    <name type="scientific">candidate division WWE3 bacterium RBG_13_37_7</name>
    <dbReference type="NCBI Taxonomy" id="1802609"/>
    <lineage>
        <taxon>Bacteria</taxon>
        <taxon>Katanobacteria</taxon>
    </lineage>
</organism>
<dbReference type="Proteomes" id="UP000178270">
    <property type="component" value="Unassembled WGS sequence"/>
</dbReference>
<dbReference type="InterPro" id="IPR010393">
    <property type="entry name" value="DUF991_YecM-like"/>
</dbReference>
<dbReference type="Pfam" id="PF06185">
    <property type="entry name" value="YecM"/>
    <property type="match status" value="1"/>
</dbReference>
<name>A0A1F4U2F3_UNCKA</name>
<accession>A0A1F4U2F3</accession>